<accession>A0A1I4UDX3</accession>
<name>A0A1I4UDX3_9FLAO</name>
<dbReference type="EMBL" id="FOUZ01000003">
    <property type="protein sequence ID" value="SFM87189.1"/>
    <property type="molecule type" value="Genomic_DNA"/>
</dbReference>
<protein>
    <submittedName>
        <fullName evidence="1">Uncharacterized protein</fullName>
    </submittedName>
</protein>
<dbReference type="Proteomes" id="UP000199149">
    <property type="component" value="Unassembled WGS sequence"/>
</dbReference>
<organism evidence="1 2">
    <name type="scientific">Algoriella xinjiangensis</name>
    <dbReference type="NCBI Taxonomy" id="684065"/>
    <lineage>
        <taxon>Bacteria</taxon>
        <taxon>Pseudomonadati</taxon>
        <taxon>Bacteroidota</taxon>
        <taxon>Flavobacteriia</taxon>
        <taxon>Flavobacteriales</taxon>
        <taxon>Weeksellaceae</taxon>
        <taxon>Algoriella</taxon>
    </lineage>
</organism>
<dbReference type="AlphaFoldDB" id="A0A1I4UDX3"/>
<evidence type="ECO:0000313" key="1">
    <source>
        <dbReference type="EMBL" id="SFM87189.1"/>
    </source>
</evidence>
<gene>
    <name evidence="1" type="ORF">SAMN05421738_103203</name>
</gene>
<sequence>MKTKLKNDDVRLHLFNLYYSGIYDYYIGKTTS</sequence>
<proteinExistence type="predicted"/>
<dbReference type="STRING" id="684065.SAMN05421738_103203"/>
<evidence type="ECO:0000313" key="2">
    <source>
        <dbReference type="Proteomes" id="UP000199149"/>
    </source>
</evidence>
<keyword evidence="2" id="KW-1185">Reference proteome</keyword>
<reference evidence="2" key="1">
    <citation type="submission" date="2016-10" db="EMBL/GenBank/DDBJ databases">
        <authorList>
            <person name="Varghese N."/>
            <person name="Submissions S."/>
        </authorList>
    </citation>
    <scope>NUCLEOTIDE SEQUENCE [LARGE SCALE GENOMIC DNA]</scope>
    <source>
        <strain evidence="2">XJ109</strain>
    </source>
</reference>